<dbReference type="FunFam" id="1.20.1260.100:FF:000001">
    <property type="entry name" value="translocator protein 2"/>
    <property type="match status" value="1"/>
</dbReference>
<dbReference type="GO" id="GO:0016020">
    <property type="term" value="C:membrane"/>
    <property type="evidence" value="ECO:0007669"/>
    <property type="project" value="UniProtKB-SubCell"/>
</dbReference>
<evidence type="ECO:0000256" key="2">
    <source>
        <dbReference type="ARBA" id="ARBA00007524"/>
    </source>
</evidence>
<comment type="caution">
    <text evidence="7">The sequence shown here is derived from an EMBL/GenBank/DDBJ whole genome shotgun (WGS) entry which is preliminary data.</text>
</comment>
<name>A0A0G1XGJ0_9BACT</name>
<feature type="transmembrane region" description="Helical" evidence="6">
    <location>
        <begin position="134"/>
        <end position="157"/>
    </location>
</feature>
<evidence type="ECO:0000256" key="4">
    <source>
        <dbReference type="ARBA" id="ARBA00022989"/>
    </source>
</evidence>
<dbReference type="PANTHER" id="PTHR10057">
    <property type="entry name" value="PERIPHERAL-TYPE BENZODIAZEPINE RECEPTOR"/>
    <property type="match status" value="1"/>
</dbReference>
<comment type="similarity">
    <text evidence="2">Belongs to the TspO/BZRP family.</text>
</comment>
<feature type="transmembrane region" description="Helical" evidence="6">
    <location>
        <begin position="81"/>
        <end position="102"/>
    </location>
</feature>
<dbReference type="PIRSF" id="PIRSF005859">
    <property type="entry name" value="PBR"/>
    <property type="match status" value="1"/>
</dbReference>
<reference evidence="7 8" key="1">
    <citation type="journal article" date="2015" name="Nature">
        <title>rRNA introns, odd ribosomes, and small enigmatic genomes across a large radiation of phyla.</title>
        <authorList>
            <person name="Brown C.T."/>
            <person name="Hug L.A."/>
            <person name="Thomas B.C."/>
            <person name="Sharon I."/>
            <person name="Castelle C.J."/>
            <person name="Singh A."/>
            <person name="Wilkins M.J."/>
            <person name="Williams K.H."/>
            <person name="Banfield J.F."/>
        </authorList>
    </citation>
    <scope>NUCLEOTIDE SEQUENCE [LARGE SCALE GENOMIC DNA]</scope>
</reference>
<dbReference type="Pfam" id="PF03073">
    <property type="entry name" value="TspO_MBR"/>
    <property type="match status" value="1"/>
</dbReference>
<evidence type="ECO:0000313" key="7">
    <source>
        <dbReference type="EMBL" id="KKW30061.1"/>
    </source>
</evidence>
<evidence type="ECO:0000256" key="3">
    <source>
        <dbReference type="ARBA" id="ARBA00022692"/>
    </source>
</evidence>
<organism evidence="7 8">
    <name type="scientific">Candidatus Uhrbacteria bacterium GW2011_GWD2_52_7</name>
    <dbReference type="NCBI Taxonomy" id="1618989"/>
    <lineage>
        <taxon>Bacteria</taxon>
        <taxon>Candidatus Uhriibacteriota</taxon>
    </lineage>
</organism>
<dbReference type="Gene3D" id="1.20.1260.100">
    <property type="entry name" value="TspO/MBR protein"/>
    <property type="match status" value="1"/>
</dbReference>
<evidence type="ECO:0000256" key="5">
    <source>
        <dbReference type="ARBA" id="ARBA00023136"/>
    </source>
</evidence>
<evidence type="ECO:0000256" key="1">
    <source>
        <dbReference type="ARBA" id="ARBA00004141"/>
    </source>
</evidence>
<keyword evidence="4 6" id="KW-1133">Transmembrane helix</keyword>
<dbReference type="InterPro" id="IPR004307">
    <property type="entry name" value="TspO_MBR"/>
</dbReference>
<feature type="transmembrane region" description="Helical" evidence="6">
    <location>
        <begin position="48"/>
        <end position="69"/>
    </location>
</feature>
<protein>
    <submittedName>
        <fullName evidence="7">Integral membrane protein</fullName>
    </submittedName>
</protein>
<dbReference type="GO" id="GO:0033013">
    <property type="term" value="P:tetrapyrrole metabolic process"/>
    <property type="evidence" value="ECO:0007669"/>
    <property type="project" value="UniProtKB-ARBA"/>
</dbReference>
<dbReference type="Proteomes" id="UP000034846">
    <property type="component" value="Unassembled WGS sequence"/>
</dbReference>
<dbReference type="EMBL" id="LCRD01000024">
    <property type="protein sequence ID" value="KKW30061.1"/>
    <property type="molecule type" value="Genomic_DNA"/>
</dbReference>
<sequence>MKRPDYLKLAFAILGSQAAGFIGSLFTFSSVRGWYTTLERPAVNPPGWVFGPVWTTLYLLMGIAAYLVWQKGMNKKEVRYALGLFVGQLALNAMWSMVFFGLHSPGGALVNIALLWLAIIATIQAFAKVSRPAAWLLVPYLLWVSFASYLNFAIWLLNS</sequence>
<feature type="transmembrane region" description="Helical" evidence="6">
    <location>
        <begin position="108"/>
        <end position="127"/>
    </location>
</feature>
<dbReference type="AlphaFoldDB" id="A0A0G1XGJ0"/>
<dbReference type="CDD" id="cd15904">
    <property type="entry name" value="TSPO_MBR"/>
    <property type="match status" value="1"/>
</dbReference>
<evidence type="ECO:0000256" key="6">
    <source>
        <dbReference type="SAM" id="Phobius"/>
    </source>
</evidence>
<feature type="transmembrane region" description="Helical" evidence="6">
    <location>
        <begin position="7"/>
        <end position="28"/>
    </location>
</feature>
<keyword evidence="3 6" id="KW-0812">Transmembrane</keyword>
<accession>A0A0G1XGJ0</accession>
<dbReference type="InterPro" id="IPR038330">
    <property type="entry name" value="TspO/MBR-related_sf"/>
</dbReference>
<dbReference type="PANTHER" id="PTHR10057:SF0">
    <property type="entry name" value="TRANSLOCATOR PROTEIN"/>
    <property type="match status" value="1"/>
</dbReference>
<proteinExistence type="inferred from homology"/>
<keyword evidence="5 6" id="KW-0472">Membrane</keyword>
<evidence type="ECO:0000313" key="8">
    <source>
        <dbReference type="Proteomes" id="UP000034846"/>
    </source>
</evidence>
<gene>
    <name evidence="7" type="ORF">UY72_C0024G0008</name>
</gene>
<comment type="subcellular location">
    <subcellularLocation>
        <location evidence="1">Membrane</location>
        <topology evidence="1">Multi-pass membrane protein</topology>
    </subcellularLocation>
</comment>